<keyword evidence="1" id="KW-0732">Signal</keyword>
<comment type="caution">
    <text evidence="3">The sequence shown here is derived from an EMBL/GenBank/DDBJ whole genome shotgun (WGS) entry which is preliminary data.</text>
</comment>
<dbReference type="STRING" id="1123309.GCA_000377005_00960"/>
<dbReference type="Proteomes" id="UP000281771">
    <property type="component" value="Unassembled WGS sequence"/>
</dbReference>
<dbReference type="InterPro" id="IPR043708">
    <property type="entry name" value="DUF5648"/>
</dbReference>
<accession>A0A3P1VFV5</accession>
<evidence type="ECO:0000259" key="2">
    <source>
        <dbReference type="Pfam" id="PF18885"/>
    </source>
</evidence>
<proteinExistence type="predicted"/>
<dbReference type="RefSeq" id="WP_142997547.1">
    <property type="nucleotide sequence ID" value="NZ_RQZA01000004.1"/>
</dbReference>
<dbReference type="AlphaFoldDB" id="A0A3P1VFV5"/>
<name>A0A3P1VFV5_9STRE</name>
<feature type="chain" id="PRO_5018185190" description="DUF5648 domain-containing protein" evidence="1">
    <location>
        <begin position="20"/>
        <end position="259"/>
    </location>
</feature>
<dbReference type="EMBL" id="RQZA01000004">
    <property type="protein sequence ID" value="RRD31273.1"/>
    <property type="molecule type" value="Genomic_DNA"/>
</dbReference>
<sequence>MLVALCIILGTLLHSKVFASSVKQISGDESNGKIEFVTNEFPTFEVAKSFFDGPMEDMLSQQTYQGDLLPVNPSTSDTNYIIKIRVDFNKYHSGSSRFDVETLSWDIIAAADEAIARIKPIPGQNSVRHINVYRLYHPHLKTHLYTTDTHEAKILQGRGWLYEGIAWKSERDEGEAVYRLYHSGLKVHLYTKDSHEYKVLATRGWNQEGVSYHSFGTVPVYRLYHSGLKKHLYTKDVNEYNILATRGWLQEGLAWNSQP</sequence>
<protein>
    <recommendedName>
        <fullName evidence="2">DUF5648 domain-containing protein</fullName>
    </recommendedName>
</protein>
<feature type="signal peptide" evidence="1">
    <location>
        <begin position="1"/>
        <end position="19"/>
    </location>
</feature>
<organism evidence="3 4">
    <name type="scientific">Streptococcus minor</name>
    <dbReference type="NCBI Taxonomy" id="229549"/>
    <lineage>
        <taxon>Bacteria</taxon>
        <taxon>Bacillati</taxon>
        <taxon>Bacillota</taxon>
        <taxon>Bacilli</taxon>
        <taxon>Lactobacillales</taxon>
        <taxon>Streptococcaceae</taxon>
        <taxon>Streptococcus</taxon>
    </lineage>
</organism>
<feature type="domain" description="DUF5648" evidence="2">
    <location>
        <begin position="132"/>
        <end position="256"/>
    </location>
</feature>
<dbReference type="Pfam" id="PF18885">
    <property type="entry name" value="DUF5648"/>
    <property type="match status" value="1"/>
</dbReference>
<evidence type="ECO:0000313" key="4">
    <source>
        <dbReference type="Proteomes" id="UP000281771"/>
    </source>
</evidence>
<keyword evidence="4" id="KW-1185">Reference proteome</keyword>
<evidence type="ECO:0000313" key="3">
    <source>
        <dbReference type="EMBL" id="RRD31273.1"/>
    </source>
</evidence>
<evidence type="ECO:0000256" key="1">
    <source>
        <dbReference type="SAM" id="SignalP"/>
    </source>
</evidence>
<reference evidence="3 4" key="1">
    <citation type="submission" date="2018-11" db="EMBL/GenBank/DDBJ databases">
        <title>Genomes From Bacteria Associated with the Canine Oral Cavity: a Test Case for Automated Genome-Based Taxonomic Assignment.</title>
        <authorList>
            <person name="Coil D.A."/>
            <person name="Jospin G."/>
            <person name="Darling A.E."/>
            <person name="Wallis C."/>
            <person name="Davis I.J."/>
            <person name="Harris S."/>
            <person name="Eisen J.A."/>
            <person name="Holcombe L.J."/>
            <person name="O'Flynn C."/>
        </authorList>
    </citation>
    <scope>NUCLEOTIDE SEQUENCE [LARGE SCALE GENOMIC DNA]</scope>
    <source>
        <strain evidence="3 4">OH4621_COT-116</strain>
    </source>
</reference>
<gene>
    <name evidence="3" type="ORF">EII38_05710</name>
</gene>